<keyword evidence="3" id="KW-0597">Phosphoprotein</keyword>
<dbReference type="EMBL" id="QZKU01000070">
    <property type="protein sequence ID" value="RJP21114.1"/>
    <property type="molecule type" value="Genomic_DNA"/>
</dbReference>
<reference evidence="13 14" key="1">
    <citation type="journal article" date="2017" name="ISME J.">
        <title>Energy and carbon metabolisms in a deep terrestrial subsurface fluid microbial community.</title>
        <authorList>
            <person name="Momper L."/>
            <person name="Jungbluth S.P."/>
            <person name="Lee M.D."/>
            <person name="Amend J.P."/>
        </authorList>
    </citation>
    <scope>NUCLEOTIDE SEQUENCE [LARGE SCALE GENOMIC DNA]</scope>
    <source>
        <strain evidence="13">SURF_5</strain>
    </source>
</reference>
<evidence type="ECO:0000259" key="12">
    <source>
        <dbReference type="PROSITE" id="PS50113"/>
    </source>
</evidence>
<evidence type="ECO:0000256" key="8">
    <source>
        <dbReference type="ARBA" id="ARBA00023012"/>
    </source>
</evidence>
<evidence type="ECO:0000256" key="6">
    <source>
        <dbReference type="ARBA" id="ARBA00022777"/>
    </source>
</evidence>
<dbReference type="InterPro" id="IPR000014">
    <property type="entry name" value="PAS"/>
</dbReference>
<gene>
    <name evidence="13" type="ORF">C4520_10375</name>
</gene>
<dbReference type="SUPFAM" id="SSF55785">
    <property type="entry name" value="PYP-like sensor domain (PAS domain)"/>
    <property type="match status" value="1"/>
</dbReference>
<dbReference type="Pfam" id="PF00512">
    <property type="entry name" value="HisKA"/>
    <property type="match status" value="1"/>
</dbReference>
<dbReference type="InterPro" id="IPR035965">
    <property type="entry name" value="PAS-like_dom_sf"/>
</dbReference>
<evidence type="ECO:0000256" key="4">
    <source>
        <dbReference type="ARBA" id="ARBA00022679"/>
    </source>
</evidence>
<dbReference type="GO" id="GO:0000155">
    <property type="term" value="F:phosphorelay sensor kinase activity"/>
    <property type="evidence" value="ECO:0007669"/>
    <property type="project" value="InterPro"/>
</dbReference>
<dbReference type="Gene3D" id="3.30.450.40">
    <property type="match status" value="1"/>
</dbReference>
<evidence type="ECO:0000256" key="9">
    <source>
        <dbReference type="SAM" id="Coils"/>
    </source>
</evidence>
<dbReference type="Gene3D" id="3.30.450.20">
    <property type="entry name" value="PAS domain"/>
    <property type="match status" value="1"/>
</dbReference>
<dbReference type="InterPro" id="IPR003018">
    <property type="entry name" value="GAF"/>
</dbReference>
<evidence type="ECO:0000256" key="1">
    <source>
        <dbReference type="ARBA" id="ARBA00000085"/>
    </source>
</evidence>
<dbReference type="Pfam" id="PF00989">
    <property type="entry name" value="PAS"/>
    <property type="match status" value="1"/>
</dbReference>
<dbReference type="SMART" id="SM00388">
    <property type="entry name" value="HisKA"/>
    <property type="match status" value="1"/>
</dbReference>
<evidence type="ECO:0000313" key="13">
    <source>
        <dbReference type="EMBL" id="RJP21114.1"/>
    </source>
</evidence>
<dbReference type="PROSITE" id="PS50113">
    <property type="entry name" value="PAC"/>
    <property type="match status" value="1"/>
</dbReference>
<dbReference type="SUPFAM" id="SSF55781">
    <property type="entry name" value="GAF domain-like"/>
    <property type="match status" value="1"/>
</dbReference>
<dbReference type="PROSITE" id="PS50109">
    <property type="entry name" value="HIS_KIN"/>
    <property type="match status" value="1"/>
</dbReference>
<dbReference type="InterPro" id="IPR004358">
    <property type="entry name" value="Sig_transdc_His_kin-like_C"/>
</dbReference>
<dbReference type="InterPro" id="IPR000700">
    <property type="entry name" value="PAS-assoc_C"/>
</dbReference>
<keyword evidence="8" id="KW-0902">Two-component regulatory system</keyword>
<dbReference type="InterPro" id="IPR036097">
    <property type="entry name" value="HisK_dim/P_sf"/>
</dbReference>
<dbReference type="PANTHER" id="PTHR43065">
    <property type="entry name" value="SENSOR HISTIDINE KINASE"/>
    <property type="match status" value="1"/>
</dbReference>
<evidence type="ECO:0000259" key="10">
    <source>
        <dbReference type="PROSITE" id="PS50109"/>
    </source>
</evidence>
<dbReference type="Proteomes" id="UP000265882">
    <property type="component" value="Unassembled WGS sequence"/>
</dbReference>
<dbReference type="Gene3D" id="3.30.565.10">
    <property type="entry name" value="Histidine kinase-like ATPase, C-terminal domain"/>
    <property type="match status" value="1"/>
</dbReference>
<dbReference type="InterPro" id="IPR003661">
    <property type="entry name" value="HisK_dim/P_dom"/>
</dbReference>
<dbReference type="GO" id="GO:0006355">
    <property type="term" value="P:regulation of DNA-templated transcription"/>
    <property type="evidence" value="ECO:0007669"/>
    <property type="project" value="InterPro"/>
</dbReference>
<evidence type="ECO:0000256" key="2">
    <source>
        <dbReference type="ARBA" id="ARBA00012438"/>
    </source>
</evidence>
<evidence type="ECO:0000256" key="3">
    <source>
        <dbReference type="ARBA" id="ARBA00022553"/>
    </source>
</evidence>
<evidence type="ECO:0000313" key="14">
    <source>
        <dbReference type="Proteomes" id="UP000265882"/>
    </source>
</evidence>
<dbReference type="SUPFAM" id="SSF55874">
    <property type="entry name" value="ATPase domain of HSP90 chaperone/DNA topoisomerase II/histidine kinase"/>
    <property type="match status" value="1"/>
</dbReference>
<dbReference type="SMART" id="SM00387">
    <property type="entry name" value="HATPase_c"/>
    <property type="match status" value="1"/>
</dbReference>
<dbReference type="CDD" id="cd00130">
    <property type="entry name" value="PAS"/>
    <property type="match status" value="1"/>
</dbReference>
<accession>A0A3A4NZC9</accession>
<dbReference type="NCBIfam" id="TIGR00229">
    <property type="entry name" value="sensory_box"/>
    <property type="match status" value="1"/>
</dbReference>
<proteinExistence type="predicted"/>
<dbReference type="InterPro" id="IPR003594">
    <property type="entry name" value="HATPase_dom"/>
</dbReference>
<keyword evidence="7" id="KW-0067">ATP-binding</keyword>
<feature type="coiled-coil region" evidence="9">
    <location>
        <begin position="325"/>
        <end position="356"/>
    </location>
</feature>
<dbReference type="PRINTS" id="PR00344">
    <property type="entry name" value="BCTRLSENSOR"/>
</dbReference>
<dbReference type="PROSITE" id="PS50112">
    <property type="entry name" value="PAS"/>
    <property type="match status" value="1"/>
</dbReference>
<evidence type="ECO:0000256" key="5">
    <source>
        <dbReference type="ARBA" id="ARBA00022741"/>
    </source>
</evidence>
<dbReference type="InterPro" id="IPR005467">
    <property type="entry name" value="His_kinase_dom"/>
</dbReference>
<comment type="caution">
    <text evidence="13">The sequence shown here is derived from an EMBL/GenBank/DDBJ whole genome shotgun (WGS) entry which is preliminary data.</text>
</comment>
<feature type="domain" description="Histidine kinase" evidence="10">
    <location>
        <begin position="365"/>
        <end position="576"/>
    </location>
</feature>
<keyword evidence="6" id="KW-0418">Kinase</keyword>
<keyword evidence="4" id="KW-0808">Transferase</keyword>
<keyword evidence="9" id="KW-0175">Coiled coil</keyword>
<dbReference type="EC" id="2.7.13.3" evidence="2"/>
<evidence type="ECO:0000256" key="7">
    <source>
        <dbReference type="ARBA" id="ARBA00022840"/>
    </source>
</evidence>
<dbReference type="InterPro" id="IPR013767">
    <property type="entry name" value="PAS_fold"/>
</dbReference>
<dbReference type="InterPro" id="IPR029016">
    <property type="entry name" value="GAF-like_dom_sf"/>
</dbReference>
<dbReference type="Pfam" id="PF02518">
    <property type="entry name" value="HATPase_c"/>
    <property type="match status" value="1"/>
</dbReference>
<name>A0A3A4NZC9_ABYX5</name>
<protein>
    <recommendedName>
        <fullName evidence="2">histidine kinase</fullName>
        <ecNumber evidence="2">2.7.13.3</ecNumber>
    </recommendedName>
</protein>
<dbReference type="SMART" id="SM00065">
    <property type="entry name" value="GAF"/>
    <property type="match status" value="1"/>
</dbReference>
<sequence>MLRAKRRAACPVSQGLEPSEATREQAEKIRAVVSAIADPFLIYGLGGVLTGANEAAASIFGFNPIGLTQLQILRLIDLTQLDGRKMNVSDMASARALRGEIVQNVRFTFRDRRGDARYALASAAPIREGDRITGAVAYWLDVTEQRKTEAALEWEIEEHAAMAELAKALLRSASLEDISCLVLEYAKRLTGSRYGIVGYLDRETGDFVCPTLTHDIWSGCRVEDKKFIFKGVTAESGLAGWVWENKEPLLTNSPATDARSRGVPSGHVPISRFLGVPAMFGKERVGMIGLANPERDYCERDMVVAERLAALYAIAIERKWNEDRLHASREEYRQLSENLEKTVRQKVADLQQAERLAVIGQTVSVVAHEIRNPLQNISLGLEAIRAGVGADGDMLDTLADMEAGVDSLNRLVEEILEYARPVTLRYSSRPLHAIIDTAVHGIGRKLEASGVKLVLNLENGSEMVTVDPDKMARALVNLMSNSIEAMPKGGVITISSCTQPRGKTKYLFLTISDTGRGIAPEDLDRIYEPFFTTKSKGTGLGLAICRKIIEGHKGSLWFRSELGNGTTADICMPVTMPDASAAGSS</sequence>
<feature type="domain" description="PAC" evidence="12">
    <location>
        <begin position="103"/>
        <end position="154"/>
    </location>
</feature>
<dbReference type="AlphaFoldDB" id="A0A3A4NZC9"/>
<dbReference type="InterPro" id="IPR036890">
    <property type="entry name" value="HATPase_C_sf"/>
</dbReference>
<dbReference type="CDD" id="cd00082">
    <property type="entry name" value="HisKA"/>
    <property type="match status" value="1"/>
</dbReference>
<comment type="catalytic activity">
    <reaction evidence="1">
        <text>ATP + protein L-histidine = ADP + protein N-phospho-L-histidine.</text>
        <dbReference type="EC" id="2.7.13.3"/>
    </reaction>
</comment>
<feature type="domain" description="PAS" evidence="11">
    <location>
        <begin position="25"/>
        <end position="64"/>
    </location>
</feature>
<dbReference type="Gene3D" id="1.10.287.130">
    <property type="match status" value="1"/>
</dbReference>
<dbReference type="SUPFAM" id="SSF47384">
    <property type="entry name" value="Homodimeric domain of signal transducing histidine kinase"/>
    <property type="match status" value="1"/>
</dbReference>
<evidence type="ECO:0000259" key="11">
    <source>
        <dbReference type="PROSITE" id="PS50112"/>
    </source>
</evidence>
<keyword evidence="5" id="KW-0547">Nucleotide-binding</keyword>
<dbReference type="GO" id="GO:0005524">
    <property type="term" value="F:ATP binding"/>
    <property type="evidence" value="ECO:0007669"/>
    <property type="project" value="UniProtKB-KW"/>
</dbReference>
<dbReference type="PANTHER" id="PTHR43065:SF10">
    <property type="entry name" value="PEROXIDE STRESS-ACTIVATED HISTIDINE KINASE MAK3"/>
    <property type="match status" value="1"/>
</dbReference>
<organism evidence="13 14">
    <name type="scientific">Abyssobacteria bacterium (strain SURF_5)</name>
    <dbReference type="NCBI Taxonomy" id="2093360"/>
    <lineage>
        <taxon>Bacteria</taxon>
        <taxon>Pseudomonadati</taxon>
        <taxon>Candidatus Hydrogenedentota</taxon>
        <taxon>Candidatus Abyssobacteria</taxon>
    </lineage>
</organism>
<dbReference type="Pfam" id="PF13185">
    <property type="entry name" value="GAF_2"/>
    <property type="match status" value="1"/>
</dbReference>